<keyword evidence="10 22" id="KW-0808">Transferase</keyword>
<dbReference type="Gene3D" id="3.30.70.670">
    <property type="entry name" value="Formiminotransferase, C-terminal subdomain"/>
    <property type="match status" value="1"/>
</dbReference>
<dbReference type="InterPro" id="IPR036178">
    <property type="entry name" value="Formintransfe-cycloase-like_sf"/>
</dbReference>
<comment type="subcellular location">
    <subcellularLocation>
        <location evidence="1">Cytoplasm</location>
        <location evidence="1">Cytoskeleton</location>
        <location evidence="1">Microtubule organizing center</location>
        <location evidence="1">Centrosome</location>
        <location evidence="1">Centriole</location>
    </subcellularLocation>
    <subcellularLocation>
        <location evidence="2">Golgi apparatus</location>
    </subcellularLocation>
</comment>
<dbReference type="Gene3D" id="1.20.120.680">
    <property type="entry name" value="Formiminotetrahydrofolate cyclodeaminase monomer, up-and-down helical bundle"/>
    <property type="match status" value="1"/>
</dbReference>
<dbReference type="EC" id="2.1.2.5" evidence="6"/>
<accession>T1C061</accession>
<dbReference type="InterPro" id="IPR022384">
    <property type="entry name" value="FormiminoTrfase_cat_dom_sf"/>
</dbReference>
<dbReference type="GO" id="GO:0005542">
    <property type="term" value="F:folic acid binding"/>
    <property type="evidence" value="ECO:0007669"/>
    <property type="project" value="UniProtKB-KW"/>
</dbReference>
<comment type="subunit">
    <text evidence="18">Homooctamer, including four polyglutamate binding sites. The subunits are arranged as a tetramer of dimers, and form a planar ring-shaped structure.</text>
</comment>
<dbReference type="Pfam" id="PF02971">
    <property type="entry name" value="FTCD"/>
    <property type="match status" value="1"/>
</dbReference>
<keyword evidence="16" id="KW-0511">Multifunctional enzyme</keyword>
<comment type="similarity">
    <text evidence="5">In the C-terminal section; belongs to the cyclodeaminase/cyclohydrolase family.</text>
</comment>
<dbReference type="EC" id="4.3.1.4" evidence="7"/>
<dbReference type="EMBL" id="AUZY01000378">
    <property type="protein sequence ID" value="EQD78861.1"/>
    <property type="molecule type" value="Genomic_DNA"/>
</dbReference>
<keyword evidence="14" id="KW-0206">Cytoskeleton</keyword>
<dbReference type="SMART" id="SM01221">
    <property type="entry name" value="FTCD"/>
    <property type="match status" value="1"/>
</dbReference>
<evidence type="ECO:0000256" key="17">
    <source>
        <dbReference type="ARBA" id="ARBA00025506"/>
    </source>
</evidence>
<evidence type="ECO:0000256" key="10">
    <source>
        <dbReference type="ARBA" id="ARBA00022679"/>
    </source>
</evidence>
<dbReference type="SUPFAM" id="SSF101262">
    <property type="entry name" value="Methenyltetrahydrofolate cyclohydrolase-like"/>
    <property type="match status" value="1"/>
</dbReference>
<keyword evidence="15" id="KW-0456">Lyase</keyword>
<dbReference type="PANTHER" id="PTHR12234:SF8">
    <property type="entry name" value="FORMIMINOTRANSFERASE-CYCLODEAMINASE"/>
    <property type="match status" value="1"/>
</dbReference>
<comment type="similarity">
    <text evidence="4">In the N-terminal section; belongs to the formiminotransferase family.</text>
</comment>
<feature type="domain" description="Formiminotransferase N-terminal subdomain" evidence="21">
    <location>
        <begin position="2"/>
        <end position="180"/>
    </location>
</feature>
<evidence type="ECO:0000313" key="22">
    <source>
        <dbReference type="EMBL" id="EQD78861.1"/>
    </source>
</evidence>
<dbReference type="AlphaFoldDB" id="T1C061"/>
<dbReference type="GO" id="GO:0030409">
    <property type="term" value="F:glutamate formimidoyltransferase activity"/>
    <property type="evidence" value="ECO:0007669"/>
    <property type="project" value="UniProtKB-EC"/>
</dbReference>
<evidence type="ECO:0000256" key="11">
    <source>
        <dbReference type="ARBA" id="ARBA00022808"/>
    </source>
</evidence>
<keyword evidence="11" id="KW-0369">Histidine metabolism</keyword>
<dbReference type="GO" id="GO:0030412">
    <property type="term" value="F:formimidoyltetrahydrofolate cyclodeaminase activity"/>
    <property type="evidence" value="ECO:0007669"/>
    <property type="project" value="UniProtKB-EC"/>
</dbReference>
<evidence type="ECO:0000256" key="12">
    <source>
        <dbReference type="ARBA" id="ARBA00022954"/>
    </source>
</evidence>
<dbReference type="SMART" id="SM01222">
    <property type="entry name" value="FTCD_N"/>
    <property type="match status" value="1"/>
</dbReference>
<evidence type="ECO:0000256" key="4">
    <source>
        <dbReference type="ARBA" id="ARBA00008297"/>
    </source>
</evidence>
<evidence type="ECO:0000259" key="20">
    <source>
        <dbReference type="SMART" id="SM01221"/>
    </source>
</evidence>
<proteinExistence type="inferred from homology"/>
<evidence type="ECO:0000256" key="8">
    <source>
        <dbReference type="ARBA" id="ARBA00017787"/>
    </source>
</evidence>
<feature type="domain" description="Formiminotransferase C-terminal subdomain" evidence="20">
    <location>
        <begin position="181"/>
        <end position="295"/>
    </location>
</feature>
<comment type="pathway">
    <text evidence="3">Amino-acid degradation; L-histidine degradation into L-glutamate; L-glutamate from N-formimidoyl-L-glutamate (transferase route): step 1/1.</text>
</comment>
<comment type="caution">
    <text evidence="22">The sequence shown here is derived from an EMBL/GenBank/DDBJ whole genome shotgun (WGS) entry which is preliminary data.</text>
</comment>
<evidence type="ECO:0000256" key="5">
    <source>
        <dbReference type="ARBA" id="ARBA00010825"/>
    </source>
</evidence>
<dbReference type="Gene3D" id="3.30.990.10">
    <property type="entry name" value="Formiminotransferase, N-terminal subdomain"/>
    <property type="match status" value="1"/>
</dbReference>
<evidence type="ECO:0000256" key="6">
    <source>
        <dbReference type="ARBA" id="ARBA00012252"/>
    </source>
</evidence>
<gene>
    <name evidence="22" type="ORF">B1B_00495</name>
</gene>
<evidence type="ECO:0000256" key="15">
    <source>
        <dbReference type="ARBA" id="ARBA00023239"/>
    </source>
</evidence>
<dbReference type="PANTHER" id="PTHR12234">
    <property type="entry name" value="FORMIMINOTRANSFERASE-CYCLODEAMINASE"/>
    <property type="match status" value="1"/>
</dbReference>
<dbReference type="InterPro" id="IPR013802">
    <property type="entry name" value="Formiminotransferase_C"/>
</dbReference>
<dbReference type="InterPro" id="IPR007044">
    <property type="entry name" value="Cyclodeamin/CycHdrlase"/>
</dbReference>
<evidence type="ECO:0000256" key="2">
    <source>
        <dbReference type="ARBA" id="ARBA00004555"/>
    </source>
</evidence>
<evidence type="ECO:0000256" key="9">
    <source>
        <dbReference type="ARBA" id="ARBA00022490"/>
    </source>
</evidence>
<dbReference type="GO" id="GO:0019557">
    <property type="term" value="P:L-histidine catabolic process to glutamate and formate"/>
    <property type="evidence" value="ECO:0007669"/>
    <property type="project" value="UniProtKB-UniPathway"/>
</dbReference>
<reference evidence="22" key="2">
    <citation type="journal article" date="2014" name="ISME J.">
        <title>Microbial stratification in low pH oxic and suboxic macroscopic growths along an acid mine drainage.</title>
        <authorList>
            <person name="Mendez-Garcia C."/>
            <person name="Mesa V."/>
            <person name="Sprenger R.R."/>
            <person name="Richter M."/>
            <person name="Diez M.S."/>
            <person name="Solano J."/>
            <person name="Bargiela R."/>
            <person name="Golyshina O.V."/>
            <person name="Manteca A."/>
            <person name="Ramos J.L."/>
            <person name="Gallego J.R."/>
            <person name="Llorente I."/>
            <person name="Martins Dos Santos V.A."/>
            <person name="Jensen O.N."/>
            <person name="Pelaez A.I."/>
            <person name="Sanchez J."/>
            <person name="Ferrer M."/>
        </authorList>
    </citation>
    <scope>NUCLEOTIDE SEQUENCE</scope>
</reference>
<evidence type="ECO:0000256" key="18">
    <source>
        <dbReference type="ARBA" id="ARBA00025915"/>
    </source>
</evidence>
<dbReference type="InterPro" id="IPR004227">
    <property type="entry name" value="Formiminotransferase_cat"/>
</dbReference>
<organism evidence="22">
    <name type="scientific">mine drainage metagenome</name>
    <dbReference type="NCBI Taxonomy" id="410659"/>
    <lineage>
        <taxon>unclassified sequences</taxon>
        <taxon>metagenomes</taxon>
        <taxon>ecological metagenomes</taxon>
    </lineage>
</organism>
<dbReference type="SUPFAM" id="SSF55116">
    <property type="entry name" value="Formiminotransferase domain of formiminotransferase-cyclodeaminase"/>
    <property type="match status" value="2"/>
</dbReference>
<dbReference type="NCBIfam" id="TIGR02024">
    <property type="entry name" value="FtcD"/>
    <property type="match status" value="1"/>
</dbReference>
<evidence type="ECO:0000259" key="21">
    <source>
        <dbReference type="SMART" id="SM01222"/>
    </source>
</evidence>
<name>T1C061_9ZZZZ</name>
<dbReference type="GO" id="GO:0019556">
    <property type="term" value="P:L-histidine catabolic process to glutamate and formamide"/>
    <property type="evidence" value="ECO:0007669"/>
    <property type="project" value="UniProtKB-UniPathway"/>
</dbReference>
<dbReference type="Pfam" id="PF07837">
    <property type="entry name" value="FTCD_N"/>
    <property type="match status" value="1"/>
</dbReference>
<dbReference type="GO" id="GO:0005814">
    <property type="term" value="C:centriole"/>
    <property type="evidence" value="ECO:0007669"/>
    <property type="project" value="UniProtKB-SubCell"/>
</dbReference>
<dbReference type="InterPro" id="IPR051623">
    <property type="entry name" value="FTCD"/>
</dbReference>
<evidence type="ECO:0000256" key="16">
    <source>
        <dbReference type="ARBA" id="ARBA00023268"/>
    </source>
</evidence>
<dbReference type="Pfam" id="PF04961">
    <property type="entry name" value="FTCD_C"/>
    <property type="match status" value="1"/>
</dbReference>
<evidence type="ECO:0000256" key="13">
    <source>
        <dbReference type="ARBA" id="ARBA00023034"/>
    </source>
</evidence>
<evidence type="ECO:0000256" key="7">
    <source>
        <dbReference type="ARBA" id="ARBA00012998"/>
    </source>
</evidence>
<dbReference type="UniPathway" id="UPA00379">
    <property type="reaction ID" value="UER00555"/>
</dbReference>
<dbReference type="InterPro" id="IPR037070">
    <property type="entry name" value="Formiminotransferase_C_sf"/>
</dbReference>
<sequence length="491" mass="52487">MTPFECVPNFSEGRDESKIRRIADAARTVPGVAVLDVEWNADHNRCVITLVGEGESLVNAVMGMMTVATEVIDLTHHTGEHPRMGATDVVPFVPLGGATVEEAVRLAERLGERVWKELGIPVYLYGSAARRPERVDLPAVRKGGFEGIREEIGKNPDRAPDVGEPRVHPTAGAVAIGARPVLIAFNAYLTTPDVGIAKKIAKAVRSRDGGLAEVRALGFEIKERNRAQVSMNLTDYRKTPIHRALEQVRREAERFGVGVEESEIVGVVPEDALLDAAEFYLQLNRFDRSTILERKVRAVSSDAPGAESLASFSARLAARTATPGGGSASAAAGALGAALGEMVLSYSILPAAPDAELVSVRQECTTARVDFLRGIEEDARAYDLVRAARRSLKERPGDAALKDAYVAAVRAAARVPLETARRAHAIAHRLHAVQSRTKAALASDTVTALALLRAATDGALENVAINLVDLKSAGDAIGPIETEVARLRLPV</sequence>
<dbReference type="InterPro" id="IPR012886">
    <property type="entry name" value="Formiminotransferase_N"/>
</dbReference>
<evidence type="ECO:0000256" key="19">
    <source>
        <dbReference type="ARBA" id="ARBA00030029"/>
    </source>
</evidence>
<evidence type="ECO:0000256" key="3">
    <source>
        <dbReference type="ARBA" id="ARBA00005082"/>
    </source>
</evidence>
<comment type="function">
    <text evidence="17">Folate-dependent enzyme, that displays both transferase and deaminase activity. Serves to channel one-carbon units from formiminoglutamate to the folate pool.</text>
</comment>
<dbReference type="GO" id="GO:0005794">
    <property type="term" value="C:Golgi apparatus"/>
    <property type="evidence" value="ECO:0007669"/>
    <property type="project" value="UniProtKB-SubCell"/>
</dbReference>
<keyword evidence="12" id="KW-0290">Folate-binding</keyword>
<evidence type="ECO:0000256" key="1">
    <source>
        <dbReference type="ARBA" id="ARBA00004114"/>
    </source>
</evidence>
<keyword evidence="9" id="KW-0963">Cytoplasm</keyword>
<keyword evidence="13" id="KW-0333">Golgi apparatus</keyword>
<evidence type="ECO:0000256" key="14">
    <source>
        <dbReference type="ARBA" id="ARBA00023212"/>
    </source>
</evidence>
<dbReference type="InterPro" id="IPR037064">
    <property type="entry name" value="Formiminotransferase_N_sf"/>
</dbReference>
<protein>
    <recommendedName>
        <fullName evidence="8">Formimidoyltransferase-cyclodeaminase</fullName>
        <ecNumber evidence="6">2.1.2.5</ecNumber>
        <ecNumber evidence="7">4.3.1.4</ecNumber>
    </recommendedName>
    <alternativeName>
        <fullName evidence="19">Formiminotransferase-cyclodeaminase</fullName>
    </alternativeName>
</protein>
<reference evidence="22" key="1">
    <citation type="submission" date="2013-08" db="EMBL/GenBank/DDBJ databases">
        <authorList>
            <person name="Mendez C."/>
            <person name="Richter M."/>
            <person name="Ferrer M."/>
            <person name="Sanchez J."/>
        </authorList>
    </citation>
    <scope>NUCLEOTIDE SEQUENCE</scope>
</reference>